<dbReference type="EMBL" id="CAMXCT020000158">
    <property type="protein sequence ID" value="CAL1128148.1"/>
    <property type="molecule type" value="Genomic_DNA"/>
</dbReference>
<dbReference type="OrthoDB" id="416405at2759"/>
<evidence type="ECO:0000313" key="1">
    <source>
        <dbReference type="EMBL" id="CAI3974773.1"/>
    </source>
</evidence>
<keyword evidence="3" id="KW-1185">Reference proteome</keyword>
<dbReference type="Proteomes" id="UP001152797">
    <property type="component" value="Unassembled WGS sequence"/>
</dbReference>
<name>A0A9P1BJW8_9DINO</name>
<protein>
    <submittedName>
        <fullName evidence="1">Uncharacterized protein</fullName>
    </submittedName>
</protein>
<reference evidence="1" key="1">
    <citation type="submission" date="2022-10" db="EMBL/GenBank/DDBJ databases">
        <authorList>
            <person name="Chen Y."/>
            <person name="Dougan E. K."/>
            <person name="Chan C."/>
            <person name="Rhodes N."/>
            <person name="Thang M."/>
        </authorList>
    </citation>
    <scope>NUCLEOTIDE SEQUENCE</scope>
</reference>
<proteinExistence type="predicted"/>
<organism evidence="1">
    <name type="scientific">Cladocopium goreaui</name>
    <dbReference type="NCBI Taxonomy" id="2562237"/>
    <lineage>
        <taxon>Eukaryota</taxon>
        <taxon>Sar</taxon>
        <taxon>Alveolata</taxon>
        <taxon>Dinophyceae</taxon>
        <taxon>Suessiales</taxon>
        <taxon>Symbiodiniaceae</taxon>
        <taxon>Cladocopium</taxon>
    </lineage>
</organism>
<sequence length="1039" mass="115255">MEQQPDFKVGGYDDAAHLKFCSSGVQKCARCKWATYKTQWQKDLPWIDSKVDMETGQWGIGCRLCHESQQVSPEVMSKFPVSRHHFARFEVSSGEIRMARFRKHADSPAHRTAVSLASGKVSLPEMEGFCPTHAEWMSVLEHSKPNDCPADITDVGNRGKVHMMRWCLSEAIRQAQRAFMQDALCVSLQQDARGRRFLVRFRAVNSKLKVCTGTLQLTKITYSPDTPGAQGIRQMTLKALENFCRPSTPPSYSGLTSEGKQEKETDYALLRHLTQKVECMAADAAADEQLALRDLAGISGPNVVELQEVMSQAFPNLKVLGKDRAHAAQRMLSRPWSADAVLKEVVGHFVEKPQSIARLINNSEAVKDLYGNFRKKTDELVPISKNIRDLAFAPQRYSSESKVLARLVLTWDAVLGVLTALPEIRGRTSTEGNACLETLAFLTPEKALLLAMLADAALELHRVVRAFDAEECDESELPYELDRYRSVIRKLFIEGVCLHVGLTKLMLKHLDKQKLLLSAGFRCTFGGPGTVTQDVKSNCLKRMAAYVVVTESVLEGEFPSFQLVSSLRVFSLSDSSRTQKQLESGERNNCLEKIAEAIGIDSEALKFEFQHFHAIAEKMAGVEGMQNFAAWSAAIARTSKSRMHSAEAIIPALARLGCWSCSSSGVERGLGAAQNLKQLGQSQDDHVTGEETLLILHQDASSHDQKTLIAAAKDLWVKNCSRVRSSGQTKRVQRWDTGIQRKRLKDGEAGFLQGCQLVNDELAKSSSSTSLPKTLTTADKIAEVFGEKQLREIAFSNEKEKKARIEELLLGVVRREDITPEMVALAEEYAGKVAKIQRERNNDQKVIQNKVSQKAAAWSDDLPIYADPGCNAVLPDSAVLAPNLHSGRIFVVSDPCNCNEEVRFMAGLVGGLLASKDFVESKGVRGVALAFKPAIKTKRHVFVTPAFMRRHAQLCTEFSSILQLQDCNFQLLNRASLQDMIGKLNVSRARQLLILRSDAGDEVFPEAVRLVFTLSEAVDHFVFCAEDKSRSRSGIAATY</sequence>
<accession>A0A9P1BJW8</accession>
<reference evidence="2" key="2">
    <citation type="submission" date="2024-04" db="EMBL/GenBank/DDBJ databases">
        <authorList>
            <person name="Chen Y."/>
            <person name="Shah S."/>
            <person name="Dougan E. K."/>
            <person name="Thang M."/>
            <person name="Chan C."/>
        </authorList>
    </citation>
    <scope>NUCLEOTIDE SEQUENCE [LARGE SCALE GENOMIC DNA]</scope>
</reference>
<comment type="caution">
    <text evidence="1">The sequence shown here is derived from an EMBL/GenBank/DDBJ whole genome shotgun (WGS) entry which is preliminary data.</text>
</comment>
<evidence type="ECO:0000313" key="2">
    <source>
        <dbReference type="EMBL" id="CAL1128148.1"/>
    </source>
</evidence>
<evidence type="ECO:0000313" key="3">
    <source>
        <dbReference type="Proteomes" id="UP001152797"/>
    </source>
</evidence>
<dbReference type="AlphaFoldDB" id="A0A9P1BJW8"/>
<dbReference type="EMBL" id="CAMXCT010000158">
    <property type="protein sequence ID" value="CAI3974773.1"/>
    <property type="molecule type" value="Genomic_DNA"/>
</dbReference>
<dbReference type="EMBL" id="CAMXCT030000158">
    <property type="protein sequence ID" value="CAL4762085.1"/>
    <property type="molecule type" value="Genomic_DNA"/>
</dbReference>
<gene>
    <name evidence="1" type="ORF">C1SCF055_LOCUS3148</name>
</gene>